<dbReference type="EMBL" id="KB742391">
    <property type="protein sequence ID" value="EOB09108.1"/>
    <property type="molecule type" value="Genomic_DNA"/>
</dbReference>
<feature type="signal peptide" evidence="1">
    <location>
        <begin position="1"/>
        <end position="22"/>
    </location>
</feature>
<evidence type="ECO:0000313" key="2">
    <source>
        <dbReference type="EMBL" id="EOB09108.1"/>
    </source>
</evidence>
<gene>
    <name evidence="2" type="ORF">Anapl_09947</name>
</gene>
<protein>
    <submittedName>
        <fullName evidence="2">Uncharacterized protein</fullName>
    </submittedName>
</protein>
<evidence type="ECO:0000256" key="1">
    <source>
        <dbReference type="SAM" id="SignalP"/>
    </source>
</evidence>
<organism evidence="2 3">
    <name type="scientific">Anas platyrhynchos</name>
    <name type="common">Mallard</name>
    <name type="synonym">Anas boschas</name>
    <dbReference type="NCBI Taxonomy" id="8839"/>
    <lineage>
        <taxon>Eukaryota</taxon>
        <taxon>Metazoa</taxon>
        <taxon>Chordata</taxon>
        <taxon>Craniata</taxon>
        <taxon>Vertebrata</taxon>
        <taxon>Euteleostomi</taxon>
        <taxon>Archelosauria</taxon>
        <taxon>Archosauria</taxon>
        <taxon>Dinosauria</taxon>
        <taxon>Saurischia</taxon>
        <taxon>Theropoda</taxon>
        <taxon>Coelurosauria</taxon>
        <taxon>Aves</taxon>
        <taxon>Neognathae</taxon>
        <taxon>Galloanserae</taxon>
        <taxon>Anseriformes</taxon>
        <taxon>Anatidae</taxon>
        <taxon>Anatinae</taxon>
        <taxon>Anas</taxon>
    </lineage>
</organism>
<accession>R0M8K6</accession>
<sequence>MFHTPQISALISAIALLSPALSSSLDMWRGENTWRKRSLIPSRFRSKFEQQASGTEGNISAVHFSSSSFRDRARSIRGAGLERHRAEHRTSSRYYSRNRILGKMCKSLLLDLRERKPNAAPQDVKEKKVISDGKAELGIIFMQPDLGCVTEKLKEPADQLKYYSSKYAWMTAKVFGIVFAMKSPLRQEERESFQTGRARACPCIQVHPTCHACSVPLARFWKLFSTCCTIFNSKLCCGFAVWVSYALFTHYRSYRRPSPTPWCPVTFPTPQAYLTLGFCAVSTAQIHLQCRCHTELYYLVATERTAGNFPWLLVVVNYCSHAPTEAQRQSLGQLRYAPDTLLTGSKEQGYHELHASCSGSFEGHAVVCPQLIWADIAAAAAFISVKCDGGKFSNCFKALGLRYVHTEQHIGNFIIMVLSNHPRNTCSHYRNAEAITQLLMALRTEELARNPPEAIMRKGVCRKAECNLSVYVFSTVGLSYMSSQPVLLVHRQAQHGLMLQTISERNPVARTDDLPHDKRSLFLQRHHLPQFGPCMKPFHQSSLHKTLLISAGKFKHMNFPQLLFHPPMSPAFRQIAVAIQAYAVSQSLFANPVVTLRLGAICSWP</sequence>
<keyword evidence="3" id="KW-1185">Reference proteome</keyword>
<feature type="chain" id="PRO_5004345040" evidence="1">
    <location>
        <begin position="23"/>
        <end position="605"/>
    </location>
</feature>
<name>R0M8K6_ANAPL</name>
<dbReference type="Proteomes" id="UP000296049">
    <property type="component" value="Unassembled WGS sequence"/>
</dbReference>
<reference evidence="2" key="1">
    <citation type="submission" date="2010-04" db="EMBL/GenBank/DDBJ databases">
        <title>The genome sequence and transcriptome of duck provide insight into the interaction host.</title>
        <authorList>
            <person name="Li N."/>
        </authorList>
    </citation>
    <scope>NUCLEOTIDE SEQUENCE</scope>
</reference>
<keyword evidence="1" id="KW-0732">Signal</keyword>
<proteinExistence type="predicted"/>
<evidence type="ECO:0000313" key="3">
    <source>
        <dbReference type="Proteomes" id="UP000296049"/>
    </source>
</evidence>
<dbReference type="AlphaFoldDB" id="R0M8K6"/>